<dbReference type="RefSeq" id="WP_077389295.1">
    <property type="nucleotide sequence ID" value="NZ_CP019645.1"/>
</dbReference>
<evidence type="ECO:0000313" key="2">
    <source>
        <dbReference type="Proteomes" id="UP000188298"/>
    </source>
</evidence>
<accession>A0A1Q2LIM7</accession>
<protein>
    <submittedName>
        <fullName evidence="1">Uncharacterized protein</fullName>
    </submittedName>
</protein>
<reference evidence="1 2" key="1">
    <citation type="submission" date="2017-02" db="EMBL/GenBank/DDBJ databases">
        <title>Whole genome sequencing of Helicobacter bilis strain AAQJH.</title>
        <authorList>
            <person name="Conlan S."/>
            <person name="Thomas P.J."/>
            <person name="Mullikin J."/>
            <person name="Palmore T.N."/>
            <person name="Frank K.M."/>
            <person name="Segre J.A."/>
        </authorList>
    </citation>
    <scope>NUCLEOTIDE SEQUENCE [LARGE SCALE GENOMIC DNA]</scope>
    <source>
        <strain evidence="1 2">AAQJH</strain>
    </source>
</reference>
<dbReference type="EMBL" id="CP019645">
    <property type="protein sequence ID" value="AQQ60259.1"/>
    <property type="molecule type" value="Genomic_DNA"/>
</dbReference>
<proteinExistence type="predicted"/>
<sequence>MTLLIENANAKTIKAIRAVLDLDSNATIDVLHDCTHNPSTLDNWLNEANEAIELYKKGKLKSYDNPQDMHADIFKE</sequence>
<dbReference type="Proteomes" id="UP000188298">
    <property type="component" value="Chromosome"/>
</dbReference>
<evidence type="ECO:0000313" key="1">
    <source>
        <dbReference type="EMBL" id="AQQ60259.1"/>
    </source>
</evidence>
<dbReference type="AlphaFoldDB" id="A0A1Q2LIM7"/>
<dbReference type="KEGG" id="hbl:XJ32_09350"/>
<gene>
    <name evidence="1" type="ORF">XJ32_09350</name>
</gene>
<name>A0A1Q2LIM7_9HELI</name>
<organism evidence="1 2">
    <name type="scientific">Helicobacter bilis</name>
    <dbReference type="NCBI Taxonomy" id="37372"/>
    <lineage>
        <taxon>Bacteria</taxon>
        <taxon>Pseudomonadati</taxon>
        <taxon>Campylobacterota</taxon>
        <taxon>Epsilonproteobacteria</taxon>
        <taxon>Campylobacterales</taxon>
        <taxon>Helicobacteraceae</taxon>
        <taxon>Helicobacter</taxon>
    </lineage>
</organism>